<dbReference type="PROSITE" id="PS51192">
    <property type="entry name" value="HELICASE_ATP_BIND_1"/>
    <property type="match status" value="1"/>
</dbReference>
<dbReference type="InterPro" id="IPR038718">
    <property type="entry name" value="SNF2-like_sf"/>
</dbReference>
<keyword evidence="1" id="KW-0378">Hydrolase</keyword>
<sequence>MNNDLTFFTNDENDSLLERFKTTLKDAKTLDILVGYFRSSGFHLLHDDLEDIDKIRILIGLNADNETVKLVKKTKEQMALEMSHKKKKNNITNKIIKEMNVVEDNYQKEKGIRKFIELLEKNKLELRFYPKADIHAKVYIQLFGDNDRDFGRVITGSSNFSYSGLLGNREFNVELKNKYDTQFALEKFEELWKEGIDLSEEYIDTIKKKTWLKDDISPYNLYLKFLYEYFKEELENDKEDLDLYLPDNFMKLKYQEEAVESALGILEKYNGVFLSDVVGLGKTFISALLSQELKGRILIVCPPALIEYWEDTFGEFGVRNYRVESLGMLDHISQRYGNDYFDYIFVDEAHRFRNEKTQRYEQLFEICYGNKVILVSATPLNNYIGDIYSQLKLFQVPRNSDIPGVKNLDKFFASCKGELNQYKVSDPNYNAVKKKIYKKVRDKVLRHVMVRRTRTEIENYYEDDIKKQGLSFPNISDPKRIIYQFDVNTNEVFEKTIMKLKKLEYARYQSIVYLKNPVSDFEKQSYINIGGFMKTLVVKRLESSFYAFNKTIGRFIDSYEKFIDMYESGAYIAP</sequence>
<proteinExistence type="predicted"/>
<dbReference type="EMBL" id="SOAA01000046">
    <property type="protein sequence ID" value="TDS25780.1"/>
    <property type="molecule type" value="Genomic_DNA"/>
</dbReference>
<dbReference type="InterPro" id="IPR000330">
    <property type="entry name" value="SNF2_N"/>
</dbReference>
<protein>
    <submittedName>
        <fullName evidence="3">SNF2 domain-containing protein</fullName>
    </submittedName>
</protein>
<evidence type="ECO:0000256" key="1">
    <source>
        <dbReference type="ARBA" id="ARBA00022801"/>
    </source>
</evidence>
<dbReference type="InterPro" id="IPR014001">
    <property type="entry name" value="Helicase_ATP-bd"/>
</dbReference>
<dbReference type="Gene3D" id="3.40.50.10810">
    <property type="entry name" value="Tandem AAA-ATPase domain"/>
    <property type="match status" value="2"/>
</dbReference>
<dbReference type="SUPFAM" id="SSF56024">
    <property type="entry name" value="Phospholipase D/nuclease"/>
    <property type="match status" value="1"/>
</dbReference>
<dbReference type="RefSeq" id="WP_133618489.1">
    <property type="nucleotide sequence ID" value="NZ_SOAA01000046.1"/>
</dbReference>
<dbReference type="Pfam" id="PF13091">
    <property type="entry name" value="PLDc_2"/>
    <property type="match status" value="1"/>
</dbReference>
<dbReference type="CDD" id="cd09178">
    <property type="entry name" value="PLDc_N_Snf2_like"/>
    <property type="match status" value="1"/>
</dbReference>
<feature type="domain" description="Helicase ATP-binding" evidence="2">
    <location>
        <begin position="263"/>
        <end position="397"/>
    </location>
</feature>
<dbReference type="GO" id="GO:0016787">
    <property type="term" value="F:hydrolase activity"/>
    <property type="evidence" value="ECO:0007669"/>
    <property type="project" value="UniProtKB-KW"/>
</dbReference>
<dbReference type="GO" id="GO:0005524">
    <property type="term" value="F:ATP binding"/>
    <property type="evidence" value="ECO:0007669"/>
    <property type="project" value="InterPro"/>
</dbReference>
<reference evidence="3 4" key="1">
    <citation type="submission" date="2019-03" db="EMBL/GenBank/DDBJ databases">
        <title>Deep subsurface shale carbon reservoir microbial communities from Ohio and West Virginia, USA.</title>
        <authorList>
            <person name="Wrighton K."/>
        </authorList>
    </citation>
    <scope>NUCLEOTIDE SEQUENCE [LARGE SCALE GENOMIC DNA]</scope>
    <source>
        <strain evidence="3 4">UTICA-S4D12</strain>
    </source>
</reference>
<dbReference type="SMART" id="SM00487">
    <property type="entry name" value="DEXDc"/>
    <property type="match status" value="1"/>
</dbReference>
<dbReference type="Gene3D" id="3.30.870.10">
    <property type="entry name" value="Endonuclease Chain A"/>
    <property type="match status" value="1"/>
</dbReference>
<evidence type="ECO:0000313" key="3">
    <source>
        <dbReference type="EMBL" id="TDS25780.1"/>
    </source>
</evidence>
<dbReference type="Pfam" id="PF00176">
    <property type="entry name" value="SNF2-rel_dom"/>
    <property type="match status" value="1"/>
</dbReference>
<dbReference type="PANTHER" id="PTHR45766:SF6">
    <property type="entry name" value="SWI_SNF-RELATED MATRIX-ASSOCIATED ACTIN-DEPENDENT REGULATOR OF CHROMATIN SUBFAMILY A-LIKE PROTEIN 1"/>
    <property type="match status" value="1"/>
</dbReference>
<name>A0A4R7DUR9_9FIRM</name>
<comment type="caution">
    <text evidence="3">The sequence shown here is derived from an EMBL/GenBank/DDBJ whole genome shotgun (WGS) entry which is preliminary data.</text>
</comment>
<dbReference type="PANTHER" id="PTHR45766">
    <property type="entry name" value="DNA ANNEALING HELICASE AND ENDONUCLEASE ZRANB3 FAMILY MEMBER"/>
    <property type="match status" value="1"/>
</dbReference>
<evidence type="ECO:0000259" key="2">
    <source>
        <dbReference type="PROSITE" id="PS51192"/>
    </source>
</evidence>
<dbReference type="InterPro" id="IPR025202">
    <property type="entry name" value="PLD-like_dom"/>
</dbReference>
<evidence type="ECO:0000313" key="4">
    <source>
        <dbReference type="Proteomes" id="UP000295758"/>
    </source>
</evidence>
<dbReference type="AlphaFoldDB" id="A0A4R7DUR9"/>
<dbReference type="Proteomes" id="UP000295758">
    <property type="component" value="Unassembled WGS sequence"/>
</dbReference>
<dbReference type="SUPFAM" id="SSF52540">
    <property type="entry name" value="P-loop containing nucleoside triphosphate hydrolases"/>
    <property type="match status" value="1"/>
</dbReference>
<organism evidence="3 4">
    <name type="scientific">Halanaerobium congolense</name>
    <dbReference type="NCBI Taxonomy" id="54121"/>
    <lineage>
        <taxon>Bacteria</taxon>
        <taxon>Bacillati</taxon>
        <taxon>Bacillota</taxon>
        <taxon>Clostridia</taxon>
        <taxon>Halanaerobiales</taxon>
        <taxon>Halanaerobiaceae</taxon>
        <taxon>Halanaerobium</taxon>
    </lineage>
</organism>
<dbReference type="InterPro" id="IPR027417">
    <property type="entry name" value="P-loop_NTPase"/>
</dbReference>
<gene>
    <name evidence="3" type="ORF">BY453_1461</name>
</gene>
<accession>A0A4R7DUR9</accession>